<feature type="transmembrane region" description="Helical" evidence="1">
    <location>
        <begin position="64"/>
        <end position="88"/>
    </location>
</feature>
<keyword evidence="3" id="KW-0808">Transferase</keyword>
<dbReference type="EMBL" id="JAPDFW010000067">
    <property type="protein sequence ID" value="KAJ5075083.1"/>
    <property type="molecule type" value="Genomic_DNA"/>
</dbReference>
<feature type="transmembrane region" description="Helical" evidence="1">
    <location>
        <begin position="427"/>
        <end position="448"/>
    </location>
</feature>
<dbReference type="Proteomes" id="UP001149090">
    <property type="component" value="Unassembled WGS sequence"/>
</dbReference>
<feature type="transmembrane region" description="Helical" evidence="1">
    <location>
        <begin position="120"/>
        <end position="141"/>
    </location>
</feature>
<feature type="transmembrane region" description="Helical" evidence="1">
    <location>
        <begin position="268"/>
        <end position="290"/>
    </location>
</feature>
<dbReference type="PANTHER" id="PTHR11161:SF12">
    <property type="entry name" value="ACYLTRANSFERASE 3 DOMAIN-CONTAINING PROTEIN-RELATED"/>
    <property type="match status" value="1"/>
</dbReference>
<dbReference type="InterPro" id="IPR052728">
    <property type="entry name" value="O2_lipid_transport_reg"/>
</dbReference>
<feature type="transmembrane region" description="Helical" evidence="1">
    <location>
        <begin position="31"/>
        <end position="52"/>
    </location>
</feature>
<dbReference type="OrthoDB" id="207378at2759"/>
<keyword evidence="1" id="KW-1133">Transmembrane helix</keyword>
<feature type="transmembrane region" description="Helical" evidence="1">
    <location>
        <begin position="306"/>
        <end position="324"/>
    </location>
</feature>
<evidence type="ECO:0000256" key="1">
    <source>
        <dbReference type="SAM" id="Phobius"/>
    </source>
</evidence>
<dbReference type="Pfam" id="PF01757">
    <property type="entry name" value="Acyl_transf_3"/>
    <property type="match status" value="1"/>
</dbReference>
<organism evidence="3 4">
    <name type="scientific">Anaeramoeba ignava</name>
    <name type="common">Anaerobic marine amoeba</name>
    <dbReference type="NCBI Taxonomy" id="1746090"/>
    <lineage>
        <taxon>Eukaryota</taxon>
        <taxon>Metamonada</taxon>
        <taxon>Anaeramoebidae</taxon>
        <taxon>Anaeramoeba</taxon>
    </lineage>
</organism>
<keyword evidence="1" id="KW-0472">Membrane</keyword>
<feature type="transmembrane region" description="Helical" evidence="1">
    <location>
        <begin position="203"/>
        <end position="221"/>
    </location>
</feature>
<evidence type="ECO:0000259" key="2">
    <source>
        <dbReference type="Pfam" id="PF01757"/>
    </source>
</evidence>
<protein>
    <submittedName>
        <fullName evidence="3">Acyltransferase</fullName>
    </submittedName>
</protein>
<gene>
    <name evidence="3" type="ORF">M0811_07788</name>
</gene>
<accession>A0A9Q0LPC6</accession>
<proteinExistence type="predicted"/>
<feature type="transmembrane region" description="Helical" evidence="1">
    <location>
        <begin position="380"/>
        <end position="407"/>
    </location>
</feature>
<keyword evidence="3" id="KW-0012">Acyltransferase</keyword>
<dbReference type="InterPro" id="IPR002656">
    <property type="entry name" value="Acyl_transf_3_dom"/>
</dbReference>
<keyword evidence="4" id="KW-1185">Reference proteome</keyword>
<sequence length="477" mass="56403">MKFFSAFNPIRNFKSIFSRPSRNHIQAFDGIRALASYWIFTFHNIIIYLWLSEHGILSRVLPNPILKIILMGDSSVDIFFILSGFLVYSRFLSELKGNTIQNLDLRIRLRYLTNFLIRRFLRLYPLIYFFILLKILELVALNDLKAGIPQILLTMFFLNDMQLWNEYTPVAHSWSVATEMKTYFILLYIKNQMMKTGKDSTKLLIKIFVIALIFYLLYVIFVPEFHRYPLYTEPWDEQLCTLFHFEPETGNFVFNHPESLDQKNLGLWFLYFGFHSRFPLILIGCFAAFIQYRTSFPEKCQKSKPFRLMILLIGLILFSSLFILRTTHYTSNIQIENITVLQQIIIRLFSFNRIINSIGASLLILLIINKAGIFGNFFNYFLSLKIWIPFSNLSYSLYLTELVPIFLLEVDIIKKFGFDWIDTRNSFLLILKTTLVVYPISIITFLLIEKPMINLSPERFKLEQFISGKEKKKKKIK</sequence>
<comment type="caution">
    <text evidence="3">The sequence shown here is derived from an EMBL/GenBank/DDBJ whole genome shotgun (WGS) entry which is preliminary data.</text>
</comment>
<feature type="transmembrane region" description="Helical" evidence="1">
    <location>
        <begin position="344"/>
        <end position="368"/>
    </location>
</feature>
<feature type="domain" description="Acyltransferase 3" evidence="2">
    <location>
        <begin position="26"/>
        <end position="443"/>
    </location>
</feature>
<name>A0A9Q0LPC6_ANAIG</name>
<dbReference type="AlphaFoldDB" id="A0A9Q0LPC6"/>
<reference evidence="3" key="1">
    <citation type="submission" date="2022-10" db="EMBL/GenBank/DDBJ databases">
        <title>Novel sulphate-reducing endosymbionts in the free-living metamonad Anaeramoeba.</title>
        <authorList>
            <person name="Jerlstrom-Hultqvist J."/>
            <person name="Cepicka I."/>
            <person name="Gallot-Lavallee L."/>
            <person name="Salas-Leiva D."/>
            <person name="Curtis B.A."/>
            <person name="Zahonova K."/>
            <person name="Pipaliya S."/>
            <person name="Dacks J."/>
            <person name="Roger A.J."/>
        </authorList>
    </citation>
    <scope>NUCLEOTIDE SEQUENCE</scope>
    <source>
        <strain evidence="3">BMAN</strain>
    </source>
</reference>
<dbReference type="GO" id="GO:0016747">
    <property type="term" value="F:acyltransferase activity, transferring groups other than amino-acyl groups"/>
    <property type="evidence" value="ECO:0007669"/>
    <property type="project" value="InterPro"/>
</dbReference>
<keyword evidence="1" id="KW-0812">Transmembrane</keyword>
<evidence type="ECO:0000313" key="4">
    <source>
        <dbReference type="Proteomes" id="UP001149090"/>
    </source>
</evidence>
<evidence type="ECO:0000313" key="3">
    <source>
        <dbReference type="EMBL" id="KAJ5075083.1"/>
    </source>
</evidence>
<dbReference type="PANTHER" id="PTHR11161">
    <property type="entry name" value="O-ACYLTRANSFERASE"/>
    <property type="match status" value="1"/>
</dbReference>